<dbReference type="InterPro" id="IPR001296">
    <property type="entry name" value="Glyco_trans_1"/>
</dbReference>
<dbReference type="EMBL" id="JAIXNE010000001">
    <property type="protein sequence ID" value="MCA6073413.1"/>
    <property type="molecule type" value="Genomic_DNA"/>
</dbReference>
<dbReference type="Pfam" id="PF00534">
    <property type="entry name" value="Glycos_transf_1"/>
    <property type="match status" value="1"/>
</dbReference>
<proteinExistence type="predicted"/>
<protein>
    <submittedName>
        <fullName evidence="3">Glycosyltransferase family 4 protein</fullName>
    </submittedName>
</protein>
<evidence type="ECO:0000259" key="1">
    <source>
        <dbReference type="Pfam" id="PF00534"/>
    </source>
</evidence>
<dbReference type="SUPFAM" id="SSF53756">
    <property type="entry name" value="UDP-Glycosyltransferase/glycogen phosphorylase"/>
    <property type="match status" value="1"/>
</dbReference>
<dbReference type="AlphaFoldDB" id="A0A9X1KUE3"/>
<dbReference type="InterPro" id="IPR028098">
    <property type="entry name" value="Glyco_trans_4-like_N"/>
</dbReference>
<dbReference type="RefSeq" id="WP_225696530.1">
    <property type="nucleotide sequence ID" value="NZ_JAIXNE010000001.1"/>
</dbReference>
<dbReference type="Proteomes" id="UP001139409">
    <property type="component" value="Unassembled WGS sequence"/>
</dbReference>
<feature type="domain" description="Glycosyltransferase subfamily 4-like N-terminal" evidence="2">
    <location>
        <begin position="32"/>
        <end position="171"/>
    </location>
</feature>
<sequence length="385" mass="42650">MKPIKLVRITTVPISLDLLLRGQLKFMREQNIEVFTASADGPEITRFSEREGVPHKIFPLTRKITPFIDMKAVVELRNWLKEIKPDIVHTHTPKAGLIGMMAALWAGVPHRLHTVAGMPLMEATGTKRKILEAAERVTYSCATAVYPNSMNLKSFIESSIPVDKQKLKVIGKGSSNGIDTDFFQNTPALSAQGSNLRNSLGIGEKELVFTFVGRIVKDKGINELITAFLKLSEIRNDSHLVLVGPFEDHLDPVSADTRKAITEHPRIHSVGFQSDIRPYLSMTDVFVFPSYREGFPNVVLQAASFQLPVIVTDINGCNEIIADGENGIIVPAKDSQALLEAMNRYASNADLRGLFGLAARASVVDNYSQSAIWQALLKEYRELVQ</sequence>
<reference evidence="3" key="1">
    <citation type="submission" date="2021-09" db="EMBL/GenBank/DDBJ databases">
        <title>Fulvivirga sp. isolated from coastal sediment.</title>
        <authorList>
            <person name="Yu H."/>
        </authorList>
    </citation>
    <scope>NUCLEOTIDE SEQUENCE</scope>
    <source>
        <strain evidence="3">1062</strain>
    </source>
</reference>
<dbReference type="PANTHER" id="PTHR45947:SF13">
    <property type="entry name" value="TRANSFERASE"/>
    <property type="match status" value="1"/>
</dbReference>
<keyword evidence="4" id="KW-1185">Reference proteome</keyword>
<evidence type="ECO:0000313" key="4">
    <source>
        <dbReference type="Proteomes" id="UP001139409"/>
    </source>
</evidence>
<dbReference type="GO" id="GO:0016757">
    <property type="term" value="F:glycosyltransferase activity"/>
    <property type="evidence" value="ECO:0007669"/>
    <property type="project" value="InterPro"/>
</dbReference>
<gene>
    <name evidence="3" type="ORF">LDX50_00950</name>
</gene>
<organism evidence="3 4">
    <name type="scientific">Fulvivirga sedimenti</name>
    <dbReference type="NCBI Taxonomy" id="2879465"/>
    <lineage>
        <taxon>Bacteria</taxon>
        <taxon>Pseudomonadati</taxon>
        <taxon>Bacteroidota</taxon>
        <taxon>Cytophagia</taxon>
        <taxon>Cytophagales</taxon>
        <taxon>Fulvivirgaceae</taxon>
        <taxon>Fulvivirga</taxon>
    </lineage>
</organism>
<dbReference type="Pfam" id="PF13579">
    <property type="entry name" value="Glyco_trans_4_4"/>
    <property type="match status" value="1"/>
</dbReference>
<dbReference type="Gene3D" id="3.40.50.2000">
    <property type="entry name" value="Glycogen Phosphorylase B"/>
    <property type="match status" value="2"/>
</dbReference>
<evidence type="ECO:0000313" key="3">
    <source>
        <dbReference type="EMBL" id="MCA6073413.1"/>
    </source>
</evidence>
<accession>A0A9X1KUE3</accession>
<evidence type="ECO:0000259" key="2">
    <source>
        <dbReference type="Pfam" id="PF13579"/>
    </source>
</evidence>
<dbReference type="PANTHER" id="PTHR45947">
    <property type="entry name" value="SULFOQUINOVOSYL TRANSFERASE SQD2"/>
    <property type="match status" value="1"/>
</dbReference>
<dbReference type="InterPro" id="IPR050194">
    <property type="entry name" value="Glycosyltransferase_grp1"/>
</dbReference>
<feature type="domain" description="Glycosyl transferase family 1" evidence="1">
    <location>
        <begin position="196"/>
        <end position="356"/>
    </location>
</feature>
<name>A0A9X1KUE3_9BACT</name>
<comment type="caution">
    <text evidence="3">The sequence shown here is derived from an EMBL/GenBank/DDBJ whole genome shotgun (WGS) entry which is preliminary data.</text>
</comment>
<dbReference type="CDD" id="cd03808">
    <property type="entry name" value="GT4_CapM-like"/>
    <property type="match status" value="1"/>
</dbReference>